<feature type="compositionally biased region" description="Low complexity" evidence="9">
    <location>
        <begin position="35"/>
        <end position="56"/>
    </location>
</feature>
<dbReference type="AlphaFoldDB" id="A0A6V8NAT7"/>
<protein>
    <recommendedName>
        <fullName evidence="7">Peptidoglycan-associated protein</fullName>
    </recommendedName>
</protein>
<dbReference type="Proteomes" id="UP000587586">
    <property type="component" value="Unassembled WGS sequence"/>
</dbReference>
<accession>A0A6V8NAT7</accession>
<dbReference type="EMBL" id="BLXZ01000006">
    <property type="protein sequence ID" value="GFO69560.1"/>
    <property type="molecule type" value="Genomic_DNA"/>
</dbReference>
<feature type="region of interest" description="Disordered" evidence="9">
    <location>
        <begin position="35"/>
        <end position="73"/>
    </location>
</feature>
<dbReference type="SUPFAM" id="SSF103088">
    <property type="entry name" value="OmpA-like"/>
    <property type="match status" value="1"/>
</dbReference>
<evidence type="ECO:0000256" key="3">
    <source>
        <dbReference type="ARBA" id="ARBA00023136"/>
    </source>
</evidence>
<reference evidence="12" key="1">
    <citation type="submission" date="2020-06" db="EMBL/GenBank/DDBJ databases">
        <title>Draft genomic sequecing of Geomonas sp. Red745.</title>
        <authorList>
            <person name="Itoh H."/>
            <person name="Xu Z.X."/>
            <person name="Ushijima N."/>
            <person name="Masuda Y."/>
            <person name="Shiratori Y."/>
            <person name="Senoo K."/>
        </authorList>
    </citation>
    <scope>NUCLEOTIDE SEQUENCE [LARGE SCALE GENOMIC DNA]</scope>
    <source>
        <strain evidence="12">Red745</strain>
    </source>
</reference>
<evidence type="ECO:0000256" key="8">
    <source>
        <dbReference type="PROSITE-ProRule" id="PRU00473"/>
    </source>
</evidence>
<comment type="caution">
    <text evidence="11">The sequence shown here is derived from an EMBL/GenBank/DDBJ whole genome shotgun (WGS) entry which is preliminary data.</text>
</comment>
<dbReference type="PANTHER" id="PTHR30329">
    <property type="entry name" value="STATOR ELEMENT OF FLAGELLAR MOTOR COMPLEX"/>
    <property type="match status" value="1"/>
</dbReference>
<dbReference type="Pfam" id="PF00691">
    <property type="entry name" value="OmpA"/>
    <property type="match status" value="1"/>
</dbReference>
<comment type="similarity">
    <text evidence="7">Belongs to the Pal lipoprotein family.</text>
</comment>
<dbReference type="PROSITE" id="PS51123">
    <property type="entry name" value="OMPA_2"/>
    <property type="match status" value="1"/>
</dbReference>
<evidence type="ECO:0000313" key="11">
    <source>
        <dbReference type="EMBL" id="GFO69560.1"/>
    </source>
</evidence>
<feature type="compositionally biased region" description="Basic and acidic residues" evidence="9">
    <location>
        <begin position="57"/>
        <end position="67"/>
    </location>
</feature>
<comment type="subcellular location">
    <subcellularLocation>
        <location evidence="1">Cell outer membrane</location>
    </subcellularLocation>
</comment>
<evidence type="ECO:0000256" key="7">
    <source>
        <dbReference type="HAMAP-Rule" id="MF_02204"/>
    </source>
</evidence>
<dbReference type="GO" id="GO:0051301">
    <property type="term" value="P:cell division"/>
    <property type="evidence" value="ECO:0007669"/>
    <property type="project" value="InterPro"/>
</dbReference>
<dbReference type="CDD" id="cd07185">
    <property type="entry name" value="OmpA_C-like"/>
    <property type="match status" value="1"/>
</dbReference>
<evidence type="ECO:0000259" key="10">
    <source>
        <dbReference type="PROSITE" id="PS51123"/>
    </source>
</evidence>
<organism evidence="11 12">
    <name type="scientific">Geomonas limicola</name>
    <dbReference type="NCBI Taxonomy" id="2740186"/>
    <lineage>
        <taxon>Bacteria</taxon>
        <taxon>Pseudomonadati</taxon>
        <taxon>Thermodesulfobacteriota</taxon>
        <taxon>Desulfuromonadia</taxon>
        <taxon>Geobacterales</taxon>
        <taxon>Geobacteraceae</taxon>
        <taxon>Geomonas</taxon>
    </lineage>
</organism>
<dbReference type="PANTHER" id="PTHR30329:SF21">
    <property type="entry name" value="LIPOPROTEIN YIAD-RELATED"/>
    <property type="match status" value="1"/>
</dbReference>
<dbReference type="PRINTS" id="PR01021">
    <property type="entry name" value="OMPADOMAIN"/>
</dbReference>
<name>A0A6V8NAT7_9BACT</name>
<dbReference type="RefSeq" id="WP_183362131.1">
    <property type="nucleotide sequence ID" value="NZ_BLXZ01000006.1"/>
</dbReference>
<gene>
    <name evidence="7" type="primary">pal</name>
    <name evidence="11" type="ORF">GMLC_31390</name>
</gene>
<dbReference type="InterPro" id="IPR006664">
    <property type="entry name" value="OMP_bac"/>
</dbReference>
<keyword evidence="5" id="KW-0998">Cell outer membrane</keyword>
<sequence>MTFTKSVLLGLAATALCAGCAKQEVVKHDQMIPTTPAATQPASTPKSAAPAPVAKAPAEERLPDTSIKEAQPTPAKAAELKNDQGTVQNLLEKVFFDFDSSALSTAARTSLAKNAEVLKKSNLKIRIEGNCDELGSDDYNLSLGESRAASALKYLKALGVPAERMSIISYGKEKPAVGGHDDAARAQNRRDEFVVVSK</sequence>
<evidence type="ECO:0000313" key="12">
    <source>
        <dbReference type="Proteomes" id="UP000587586"/>
    </source>
</evidence>
<evidence type="ECO:0000256" key="4">
    <source>
        <dbReference type="ARBA" id="ARBA00023139"/>
    </source>
</evidence>
<dbReference type="InterPro" id="IPR006665">
    <property type="entry name" value="OmpA-like"/>
</dbReference>
<keyword evidence="3 8" id="KW-0472">Membrane</keyword>
<evidence type="ECO:0000256" key="5">
    <source>
        <dbReference type="ARBA" id="ARBA00023237"/>
    </source>
</evidence>
<dbReference type="GO" id="GO:0009279">
    <property type="term" value="C:cell outer membrane"/>
    <property type="evidence" value="ECO:0007669"/>
    <property type="project" value="UniProtKB-SubCell"/>
</dbReference>
<evidence type="ECO:0000256" key="6">
    <source>
        <dbReference type="ARBA" id="ARBA00023288"/>
    </source>
</evidence>
<evidence type="ECO:0000256" key="1">
    <source>
        <dbReference type="ARBA" id="ARBA00004442"/>
    </source>
</evidence>
<keyword evidence="12" id="KW-1185">Reference proteome</keyword>
<proteinExistence type="inferred from homology"/>
<dbReference type="InterPro" id="IPR039001">
    <property type="entry name" value="Pal"/>
</dbReference>
<dbReference type="InterPro" id="IPR036737">
    <property type="entry name" value="OmpA-like_sf"/>
</dbReference>
<evidence type="ECO:0000256" key="2">
    <source>
        <dbReference type="ARBA" id="ARBA00022729"/>
    </source>
</evidence>
<evidence type="ECO:0000256" key="9">
    <source>
        <dbReference type="SAM" id="MobiDB-lite"/>
    </source>
</evidence>
<dbReference type="Gene3D" id="3.30.1330.60">
    <property type="entry name" value="OmpA-like domain"/>
    <property type="match status" value="1"/>
</dbReference>
<feature type="domain" description="OmpA-like" evidence="10">
    <location>
        <begin position="83"/>
        <end position="198"/>
    </location>
</feature>
<dbReference type="HAMAP" id="MF_02204">
    <property type="entry name" value="Pal"/>
    <property type="match status" value="1"/>
</dbReference>
<keyword evidence="4" id="KW-0564">Palmitate</keyword>
<dbReference type="InterPro" id="IPR050330">
    <property type="entry name" value="Bact_OuterMem_StrucFunc"/>
</dbReference>
<keyword evidence="6 11" id="KW-0449">Lipoprotein</keyword>
<keyword evidence="2" id="KW-0732">Signal</keyword>